<keyword evidence="3" id="KW-1185">Reference proteome</keyword>
<proteinExistence type="predicted"/>
<evidence type="ECO:0000313" key="3">
    <source>
        <dbReference type="Proteomes" id="UP000276128"/>
    </source>
</evidence>
<sequence length="92" mass="10832">MKGFKNVVFMSMAAGMLFYSIPMLEFRDVGSIQMVFSCVWIVMALLVVAAHLHQILGVDEEKRRELSRINRMKKWQTEQLLQGRKKLLQFRK</sequence>
<feature type="transmembrane region" description="Helical" evidence="1">
    <location>
        <begin position="7"/>
        <end position="24"/>
    </location>
</feature>
<dbReference type="OrthoDB" id="2619264at2"/>
<keyword evidence="1" id="KW-0472">Membrane</keyword>
<keyword evidence="1" id="KW-1133">Transmembrane helix</keyword>
<gene>
    <name evidence="2" type="ORF">EJQ19_12810</name>
</gene>
<dbReference type="Proteomes" id="UP000276128">
    <property type="component" value="Unassembled WGS sequence"/>
</dbReference>
<feature type="transmembrane region" description="Helical" evidence="1">
    <location>
        <begin position="30"/>
        <end position="52"/>
    </location>
</feature>
<keyword evidence="1" id="KW-0812">Transmembrane</keyword>
<evidence type="ECO:0000313" key="2">
    <source>
        <dbReference type="EMBL" id="RTE09257.1"/>
    </source>
</evidence>
<evidence type="ECO:0000256" key="1">
    <source>
        <dbReference type="SAM" id="Phobius"/>
    </source>
</evidence>
<reference evidence="2 3" key="1">
    <citation type="submission" date="2018-12" db="EMBL/GenBank/DDBJ databases">
        <title>Bacillus ochoae sp. nov., Paenibacillus whitsoniae sp. nov., Paenibacillus spiritus sp. nov. Isolated from the Mars Exploration Rover during spacecraft assembly.</title>
        <authorList>
            <person name="Seuylemezian A."/>
            <person name="Vaishampayan P."/>
        </authorList>
    </citation>
    <scope>NUCLEOTIDE SEQUENCE [LARGE SCALE GENOMIC DNA]</scope>
    <source>
        <strain evidence="2 3">MER 54</strain>
    </source>
</reference>
<organism evidence="2 3">
    <name type="scientific">Paenibacillus whitsoniae</name>
    <dbReference type="NCBI Taxonomy" id="2496558"/>
    <lineage>
        <taxon>Bacteria</taxon>
        <taxon>Bacillati</taxon>
        <taxon>Bacillota</taxon>
        <taxon>Bacilli</taxon>
        <taxon>Bacillales</taxon>
        <taxon>Paenibacillaceae</taxon>
        <taxon>Paenibacillus</taxon>
    </lineage>
</organism>
<comment type="caution">
    <text evidence="2">The sequence shown here is derived from an EMBL/GenBank/DDBJ whole genome shotgun (WGS) entry which is preliminary data.</text>
</comment>
<dbReference type="EMBL" id="RXHU01000034">
    <property type="protein sequence ID" value="RTE09257.1"/>
    <property type="molecule type" value="Genomic_DNA"/>
</dbReference>
<accession>A0A430JE06</accession>
<protein>
    <submittedName>
        <fullName evidence="2">Uncharacterized protein</fullName>
    </submittedName>
</protein>
<dbReference type="RefSeq" id="WP_126141621.1">
    <property type="nucleotide sequence ID" value="NZ_RXHU01000034.1"/>
</dbReference>
<name>A0A430JE06_9BACL</name>
<dbReference type="AlphaFoldDB" id="A0A430JE06"/>